<name>A0ABV0ZHC2_9TELE</name>
<organism evidence="1 2">
    <name type="scientific">Ameca splendens</name>
    <dbReference type="NCBI Taxonomy" id="208324"/>
    <lineage>
        <taxon>Eukaryota</taxon>
        <taxon>Metazoa</taxon>
        <taxon>Chordata</taxon>
        <taxon>Craniata</taxon>
        <taxon>Vertebrata</taxon>
        <taxon>Euteleostomi</taxon>
        <taxon>Actinopterygii</taxon>
        <taxon>Neopterygii</taxon>
        <taxon>Teleostei</taxon>
        <taxon>Neoteleostei</taxon>
        <taxon>Acanthomorphata</taxon>
        <taxon>Ovalentaria</taxon>
        <taxon>Atherinomorphae</taxon>
        <taxon>Cyprinodontiformes</taxon>
        <taxon>Goodeidae</taxon>
        <taxon>Ameca</taxon>
    </lineage>
</organism>
<dbReference type="EMBL" id="JAHRIP010062005">
    <property type="protein sequence ID" value="MEQ2305269.1"/>
    <property type="molecule type" value="Genomic_DNA"/>
</dbReference>
<keyword evidence="2" id="KW-1185">Reference proteome</keyword>
<dbReference type="Proteomes" id="UP001469553">
    <property type="component" value="Unassembled WGS sequence"/>
</dbReference>
<sequence length="182" mass="20750">MKMVLRVLHNVLHFMKNLSLHNDLQRFQRSPQNRARLLYQLVELFNVPGSDAASPADDGRRDHTVHYRLIEDMQHLAANTEGPKLPQEVQSALCLLVDAFTVAPPHRSVVQVNTDILILFHHLHFSCDRGLPQHWNLLLGQAKIEEVLQNPTELLCTGLQESRADIIWTSSLVLVQSFQLSL</sequence>
<evidence type="ECO:0000313" key="1">
    <source>
        <dbReference type="EMBL" id="MEQ2305269.1"/>
    </source>
</evidence>
<proteinExistence type="predicted"/>
<accession>A0ABV0ZHC2</accession>
<reference evidence="1 2" key="1">
    <citation type="submission" date="2021-06" db="EMBL/GenBank/DDBJ databases">
        <authorList>
            <person name="Palmer J.M."/>
        </authorList>
    </citation>
    <scope>NUCLEOTIDE SEQUENCE [LARGE SCALE GENOMIC DNA]</scope>
    <source>
        <strain evidence="1 2">AS_MEX2019</strain>
        <tissue evidence="1">Muscle</tissue>
    </source>
</reference>
<protein>
    <submittedName>
        <fullName evidence="1">Uncharacterized protein</fullName>
    </submittedName>
</protein>
<evidence type="ECO:0000313" key="2">
    <source>
        <dbReference type="Proteomes" id="UP001469553"/>
    </source>
</evidence>
<comment type="caution">
    <text evidence="1">The sequence shown here is derived from an EMBL/GenBank/DDBJ whole genome shotgun (WGS) entry which is preliminary data.</text>
</comment>
<gene>
    <name evidence="1" type="ORF">AMECASPLE_036060</name>
</gene>